<name>A0A6C0AJN4_9ZZZZ</name>
<organism evidence="2">
    <name type="scientific">viral metagenome</name>
    <dbReference type="NCBI Taxonomy" id="1070528"/>
    <lineage>
        <taxon>unclassified sequences</taxon>
        <taxon>metagenomes</taxon>
        <taxon>organismal metagenomes</taxon>
    </lineage>
</organism>
<keyword evidence="1" id="KW-1133">Transmembrane helix</keyword>
<evidence type="ECO:0008006" key="3">
    <source>
        <dbReference type="Google" id="ProtNLM"/>
    </source>
</evidence>
<dbReference type="SUPFAM" id="SSF103481">
    <property type="entry name" value="Multidrug resistance efflux transporter EmrE"/>
    <property type="match status" value="1"/>
</dbReference>
<dbReference type="Gene3D" id="1.10.3730.20">
    <property type="match status" value="1"/>
</dbReference>
<feature type="transmembrane region" description="Helical" evidence="1">
    <location>
        <begin position="31"/>
        <end position="47"/>
    </location>
</feature>
<evidence type="ECO:0000313" key="2">
    <source>
        <dbReference type="EMBL" id="QHS80037.1"/>
    </source>
</evidence>
<protein>
    <recommendedName>
        <fullName evidence="3">EamA domain-containing protein</fullName>
    </recommendedName>
</protein>
<sequence>MSFADVLTLSAIEIFGDFSLRYYAETNKPQWLATGLVGYVGIVYYLIKCFRTGNVLYVNGMWDSTSTVMESLAAYLILGDRLDRIEQYVGLFLVVIGIFLLRKDK</sequence>
<keyword evidence="1" id="KW-0472">Membrane</keyword>
<reference evidence="2" key="1">
    <citation type="journal article" date="2020" name="Nature">
        <title>Giant virus diversity and host interactions through global metagenomics.</title>
        <authorList>
            <person name="Schulz F."/>
            <person name="Roux S."/>
            <person name="Paez-Espino D."/>
            <person name="Jungbluth S."/>
            <person name="Walsh D.A."/>
            <person name="Denef V.J."/>
            <person name="McMahon K.D."/>
            <person name="Konstantinidis K.T."/>
            <person name="Eloe-Fadrosh E.A."/>
            <person name="Kyrpides N.C."/>
            <person name="Woyke T."/>
        </authorList>
    </citation>
    <scope>NUCLEOTIDE SEQUENCE</scope>
    <source>
        <strain evidence="2">GVMAG-S-1035375-24</strain>
    </source>
</reference>
<proteinExistence type="predicted"/>
<dbReference type="InterPro" id="IPR037185">
    <property type="entry name" value="EmrE-like"/>
</dbReference>
<evidence type="ECO:0000256" key="1">
    <source>
        <dbReference type="SAM" id="Phobius"/>
    </source>
</evidence>
<dbReference type="AlphaFoldDB" id="A0A6C0AJN4"/>
<accession>A0A6C0AJN4</accession>
<dbReference type="EMBL" id="MN740666">
    <property type="protein sequence ID" value="QHS80037.1"/>
    <property type="molecule type" value="Genomic_DNA"/>
</dbReference>
<keyword evidence="1" id="KW-0812">Transmembrane</keyword>
<feature type="transmembrane region" description="Helical" evidence="1">
    <location>
        <begin position="85"/>
        <end position="101"/>
    </location>
</feature>